<feature type="transmembrane region" description="Helical" evidence="1">
    <location>
        <begin position="12"/>
        <end position="28"/>
    </location>
</feature>
<evidence type="ECO:0000256" key="1">
    <source>
        <dbReference type="SAM" id="Phobius"/>
    </source>
</evidence>
<organism evidence="2">
    <name type="scientific">marine metagenome</name>
    <dbReference type="NCBI Taxonomy" id="408172"/>
    <lineage>
        <taxon>unclassified sequences</taxon>
        <taxon>metagenomes</taxon>
        <taxon>ecological metagenomes</taxon>
    </lineage>
</organism>
<keyword evidence="1" id="KW-1133">Transmembrane helix</keyword>
<evidence type="ECO:0008006" key="3">
    <source>
        <dbReference type="Google" id="ProtNLM"/>
    </source>
</evidence>
<dbReference type="InterPro" id="IPR046487">
    <property type="entry name" value="DUF6580"/>
</dbReference>
<keyword evidence="1" id="KW-0472">Membrane</keyword>
<dbReference type="AlphaFoldDB" id="A0A382SQ72"/>
<feature type="transmembrane region" description="Helical" evidence="1">
    <location>
        <begin position="99"/>
        <end position="120"/>
    </location>
</feature>
<accession>A0A382SQ72</accession>
<gene>
    <name evidence="2" type="ORF">METZ01_LOCUS364479</name>
</gene>
<dbReference type="Pfam" id="PF20221">
    <property type="entry name" value="DUF6580"/>
    <property type="match status" value="1"/>
</dbReference>
<protein>
    <recommendedName>
        <fullName evidence="3">Rod shape-determining protein MreD</fullName>
    </recommendedName>
</protein>
<dbReference type="EMBL" id="UINC01130512">
    <property type="protein sequence ID" value="SVD11625.1"/>
    <property type="molecule type" value="Genomic_DNA"/>
</dbReference>
<name>A0A382SQ72_9ZZZZ</name>
<evidence type="ECO:0000313" key="2">
    <source>
        <dbReference type="EMBL" id="SVD11625.1"/>
    </source>
</evidence>
<reference evidence="2" key="1">
    <citation type="submission" date="2018-05" db="EMBL/GenBank/DDBJ databases">
        <authorList>
            <person name="Lanie J.A."/>
            <person name="Ng W.-L."/>
            <person name="Kazmierczak K.M."/>
            <person name="Andrzejewski T.M."/>
            <person name="Davidsen T.M."/>
            <person name="Wayne K.J."/>
            <person name="Tettelin H."/>
            <person name="Glass J.I."/>
            <person name="Rusch D."/>
            <person name="Podicherti R."/>
            <person name="Tsui H.-C.T."/>
            <person name="Winkler M.E."/>
        </authorList>
    </citation>
    <scope>NUCLEOTIDE SEQUENCE</scope>
</reference>
<feature type="transmembrane region" description="Helical" evidence="1">
    <location>
        <begin position="73"/>
        <end position="92"/>
    </location>
</feature>
<proteinExistence type="predicted"/>
<keyword evidence="1" id="KW-0812">Transmembrane</keyword>
<sequence length="175" mass="20156">MNKFQENINSFILPVVIILALSLTRLIPHPWNFSPMLAVGVFSGFYFRQLYLSLFVVIFSMFIGDLFLGFHSLMFFTYVALTIAVLIGLYVKHFKFTEILYSGLASSVCFFIITNFGAWLTHGEMYAKSFSGLMQSYVMAIPFFQNTLISTFVYLLLFKLLFDLAVKKKIFKTSF</sequence>
<feature type="transmembrane region" description="Helical" evidence="1">
    <location>
        <begin position="140"/>
        <end position="162"/>
    </location>
</feature>